<dbReference type="GO" id="GO:0003677">
    <property type="term" value="F:DNA binding"/>
    <property type="evidence" value="ECO:0007669"/>
    <property type="project" value="InterPro"/>
</dbReference>
<protein>
    <recommendedName>
        <fullName evidence="1">HTH cro/C1-type domain-containing protein</fullName>
    </recommendedName>
</protein>
<evidence type="ECO:0000313" key="3">
    <source>
        <dbReference type="Proteomes" id="UP000244162"/>
    </source>
</evidence>
<dbReference type="Proteomes" id="UP000244162">
    <property type="component" value="Unassembled WGS sequence"/>
</dbReference>
<gene>
    <name evidence="2" type="ORF">CLG96_02190</name>
</gene>
<dbReference type="Gene3D" id="1.10.260.40">
    <property type="entry name" value="lambda repressor-like DNA-binding domains"/>
    <property type="match status" value="1"/>
</dbReference>
<dbReference type="EMBL" id="NWBU01000004">
    <property type="protein sequence ID" value="PTQ12975.1"/>
    <property type="molecule type" value="Genomic_DNA"/>
</dbReference>
<evidence type="ECO:0000313" key="2">
    <source>
        <dbReference type="EMBL" id="PTQ12975.1"/>
    </source>
</evidence>
<dbReference type="Pfam" id="PF01381">
    <property type="entry name" value="HTH_3"/>
    <property type="match status" value="1"/>
</dbReference>
<keyword evidence="3" id="KW-1185">Reference proteome</keyword>
<organism evidence="2 3">
    <name type="scientific">Sphingomonas oleivorans</name>
    <dbReference type="NCBI Taxonomy" id="1735121"/>
    <lineage>
        <taxon>Bacteria</taxon>
        <taxon>Pseudomonadati</taxon>
        <taxon>Pseudomonadota</taxon>
        <taxon>Alphaproteobacteria</taxon>
        <taxon>Sphingomonadales</taxon>
        <taxon>Sphingomonadaceae</taxon>
        <taxon>Sphingomonas</taxon>
    </lineage>
</organism>
<dbReference type="RefSeq" id="WP_207796527.1">
    <property type="nucleotide sequence ID" value="NZ_NWBU01000004.1"/>
</dbReference>
<dbReference type="SUPFAM" id="SSF47413">
    <property type="entry name" value="lambda repressor-like DNA-binding domains"/>
    <property type="match status" value="1"/>
</dbReference>
<dbReference type="SMART" id="SM00530">
    <property type="entry name" value="HTH_XRE"/>
    <property type="match status" value="1"/>
</dbReference>
<proteinExistence type="predicted"/>
<dbReference type="PROSITE" id="PS50943">
    <property type="entry name" value="HTH_CROC1"/>
    <property type="match status" value="1"/>
</dbReference>
<dbReference type="CDD" id="cd00093">
    <property type="entry name" value="HTH_XRE"/>
    <property type="match status" value="1"/>
</dbReference>
<evidence type="ECO:0000259" key="1">
    <source>
        <dbReference type="PROSITE" id="PS50943"/>
    </source>
</evidence>
<dbReference type="AlphaFoldDB" id="A0A2T5G1F2"/>
<reference evidence="2 3" key="1">
    <citation type="submission" date="2017-09" db="EMBL/GenBank/DDBJ databases">
        <title>Sphingomonas panjinensis sp.nov., isolated from oil-contaminated soil.</title>
        <authorList>
            <person name="Wang L."/>
            <person name="Chen L."/>
        </authorList>
    </citation>
    <scope>NUCLEOTIDE SEQUENCE [LARGE SCALE GENOMIC DNA]</scope>
    <source>
        <strain evidence="2 3">FW-11</strain>
    </source>
</reference>
<dbReference type="InterPro" id="IPR010982">
    <property type="entry name" value="Lambda_DNA-bd_dom_sf"/>
</dbReference>
<comment type="caution">
    <text evidence="2">The sequence shown here is derived from an EMBL/GenBank/DDBJ whole genome shotgun (WGS) entry which is preliminary data.</text>
</comment>
<dbReference type="InterPro" id="IPR001387">
    <property type="entry name" value="Cro/C1-type_HTH"/>
</dbReference>
<accession>A0A2T5G1F2</accession>
<name>A0A2T5G1F2_9SPHN</name>
<sequence>MMQADELKALRKALGLTQAELGEALGMTSKYVGMMERGEAAIEIRTALAMRYLAEHPEAARAEV</sequence>
<feature type="domain" description="HTH cro/C1-type" evidence="1">
    <location>
        <begin position="7"/>
        <end position="50"/>
    </location>
</feature>